<evidence type="ECO:0000313" key="2">
    <source>
        <dbReference type="Proteomes" id="UP000052068"/>
    </source>
</evidence>
<dbReference type="EMBL" id="JWJH01000026">
    <property type="protein sequence ID" value="KJF65680.1"/>
    <property type="molecule type" value="Genomic_DNA"/>
</dbReference>
<dbReference type="Proteomes" id="UP000052068">
    <property type="component" value="Unassembled WGS sequence"/>
</dbReference>
<keyword evidence="2" id="KW-1185">Reference proteome</keyword>
<accession>A0ABR5CLT2</accession>
<proteinExistence type="predicted"/>
<comment type="caution">
    <text evidence="1">The sequence shown here is derived from an EMBL/GenBank/DDBJ whole genome shotgun (WGS) entry which is preliminary data.</text>
</comment>
<reference evidence="1 2" key="1">
    <citation type="submission" date="2015-03" db="EMBL/GenBank/DDBJ databases">
        <title>Draft Genome Sequences of Agrobacterium nepotum Strain 39/7T (= CFBP 7436T = LMG 26435T) and Agrobacterium sp. Strain KFB 330 (= CFBP 8308 = LMG 28674).</title>
        <authorList>
            <person name="Kuzmanovic N."/>
            <person name="Pulawska J."/>
            <person name="Obradovic A."/>
        </authorList>
    </citation>
    <scope>NUCLEOTIDE SEQUENCE [LARGE SCALE GENOMIC DNA]</scope>
    <source>
        <strain evidence="1 2">39/7</strain>
    </source>
</reference>
<protein>
    <recommendedName>
        <fullName evidence="3">Nucleotidyltransferase</fullName>
    </recommendedName>
</protein>
<evidence type="ECO:0000313" key="1">
    <source>
        <dbReference type="EMBL" id="KJF65680.1"/>
    </source>
</evidence>
<name>A0ABR5CLT2_9HYPH</name>
<organism evidence="1 2">
    <name type="scientific">Rhizobium nepotum 39/7</name>
    <dbReference type="NCBI Taxonomy" id="1368418"/>
    <lineage>
        <taxon>Bacteria</taxon>
        <taxon>Pseudomonadati</taxon>
        <taxon>Pseudomonadota</taxon>
        <taxon>Alphaproteobacteria</taxon>
        <taxon>Hyphomicrobiales</taxon>
        <taxon>Rhizobiaceae</taxon>
        <taxon>Rhizobium/Agrobacterium group</taxon>
        <taxon>Rhizobium</taxon>
    </lineage>
</organism>
<sequence>MTNWTSETDVILGDLESEPLLNILRWASGTLTFDAIAGIAPAAVAEYLRQHRITGLGLHAIERVPSGRDASLLKSILREEFRAIQVQVRSRNELLAELSNVVSQSFIVLKGNTVSRLSGDKYLERFSWDVDLIADVPATAGAELIKFGSEETYLPATHEEINIRFRGQDIDIHRHFPIFRAERPRHMSSGSTKDVWSEVGEQALPYQLLAAETISWKPSASTSTLQLSATYAAFITLQHIFIDYIRLYPPILRFRPRVRAFELIELERLISLPSFDRQQFQKLLVQFDCLDYYTRIINLHRSTFADAARTNTLLLTEKDPILEEAGDWSEDFFVALGLRRRLTVATADIVTRPFSLVEAIDRSSLRTISLNTPQVLALGTDNERSFKTRWKGKKFHVRMSSFAHIDNLKITLHFEKKHIAQPDVWVNFDKNYFRSYIDPRHTTSRNRNDSYDLSGSIQITDVAERWQVDLDIKYPEQSEHSHLITVLIRDAAGGANGVYAEVVGTFKN</sequence>
<gene>
    <name evidence="1" type="ORF">RS75_21885</name>
</gene>
<dbReference type="RefSeq" id="WP_045024430.1">
    <property type="nucleotide sequence ID" value="NZ_JWJH01000026.1"/>
</dbReference>
<evidence type="ECO:0008006" key="3">
    <source>
        <dbReference type="Google" id="ProtNLM"/>
    </source>
</evidence>